<organism evidence="1 2">
    <name type="scientific">Streptomyces poriferorum</name>
    <dbReference type="NCBI Taxonomy" id="2798799"/>
    <lineage>
        <taxon>Bacteria</taxon>
        <taxon>Bacillati</taxon>
        <taxon>Actinomycetota</taxon>
        <taxon>Actinomycetes</taxon>
        <taxon>Kitasatosporales</taxon>
        <taxon>Streptomycetaceae</taxon>
        <taxon>Streptomyces</taxon>
    </lineage>
</organism>
<dbReference type="EMBL" id="CP120988">
    <property type="protein sequence ID" value="WLQ55593.1"/>
    <property type="molecule type" value="Genomic_DNA"/>
</dbReference>
<sequence length="408" mass="43306">MPQPAEDYLEARVLAHLGLGADPGPIPAAASGSVRQLLTQLAPAGRGAPPTPLLALDTSPTADPAVRRTAVDRRLASVDASALAADFLERRRTGDPWWEWGRPFPLTAGTRSWLLRCGGPVEPVDGLLRRWAGAGRDEEVTTPAFRTALREGRHGPAVALPSADALLRILVPRLRRAGLLPPEHRVTLVRKVWTSAVAVPVRVPGRSVLVQSTTPAVPALAHLLHELAHVAEHALRAPDAALESRWRFDPVRSEGWALLLESLATDPEWLATLGLPSPFTAAVRETAAFTGLLDLQMFRAAVALDDELPPGATPVGALALTAGLNARLGIDRAPQALLQDAADGLRLRSYLAGFAWRDEALGCLTDGWGPRWWAAPAAWKTVRGVLAGDGDARTVLDALASRTAAGAA</sequence>
<reference evidence="1 2" key="1">
    <citation type="submission" date="2023-03" db="EMBL/GenBank/DDBJ databases">
        <title>Isolation and description of six Streptomyces strains from soil environments, able to metabolize different microbial glucans.</title>
        <authorList>
            <person name="Widen T."/>
            <person name="Larsbrink J."/>
        </authorList>
    </citation>
    <scope>NUCLEOTIDE SEQUENCE [LARGE SCALE GENOMIC DNA]</scope>
    <source>
        <strain evidence="1 2">Alt2</strain>
    </source>
</reference>
<dbReference type="RefSeq" id="WP_306072126.1">
    <property type="nucleotide sequence ID" value="NZ_CP120988.1"/>
</dbReference>
<keyword evidence="2" id="KW-1185">Reference proteome</keyword>
<evidence type="ECO:0008006" key="3">
    <source>
        <dbReference type="Google" id="ProtNLM"/>
    </source>
</evidence>
<gene>
    <name evidence="1" type="ORF">P8A19_09125</name>
</gene>
<name>A0ABY9IJY2_9ACTN</name>
<dbReference type="Proteomes" id="UP001235744">
    <property type="component" value="Chromosome"/>
</dbReference>
<evidence type="ECO:0000313" key="1">
    <source>
        <dbReference type="EMBL" id="WLQ55593.1"/>
    </source>
</evidence>
<protein>
    <recommendedName>
        <fullName evidence="3">HEXXH motif domain-containing protein</fullName>
    </recommendedName>
</protein>
<evidence type="ECO:0000313" key="2">
    <source>
        <dbReference type="Proteomes" id="UP001235744"/>
    </source>
</evidence>
<accession>A0ABY9IJY2</accession>
<proteinExistence type="predicted"/>